<evidence type="ECO:0000256" key="13">
    <source>
        <dbReference type="SAM" id="Phobius"/>
    </source>
</evidence>
<name>A0AAD5Q3C7_PYTIN</name>
<evidence type="ECO:0000256" key="8">
    <source>
        <dbReference type="ARBA" id="ARBA00023098"/>
    </source>
</evidence>
<evidence type="ECO:0000256" key="9">
    <source>
        <dbReference type="ARBA" id="ARBA00023136"/>
    </source>
</evidence>
<evidence type="ECO:0008006" key="16">
    <source>
        <dbReference type="Google" id="ProtNLM"/>
    </source>
</evidence>
<protein>
    <recommendedName>
        <fullName evidence="16">Phosphatidylserine synthase</fullName>
    </recommendedName>
</protein>
<feature type="transmembrane region" description="Helical" evidence="13">
    <location>
        <begin position="771"/>
        <end position="790"/>
    </location>
</feature>
<evidence type="ECO:0000256" key="7">
    <source>
        <dbReference type="ARBA" id="ARBA00022989"/>
    </source>
</evidence>
<comment type="pathway">
    <text evidence="12">Phospholipid metabolism.</text>
</comment>
<evidence type="ECO:0000256" key="11">
    <source>
        <dbReference type="ARBA" id="ARBA00023264"/>
    </source>
</evidence>
<keyword evidence="3" id="KW-0444">Lipid biosynthesis</keyword>
<evidence type="ECO:0000313" key="14">
    <source>
        <dbReference type="EMBL" id="KAJ0394698.1"/>
    </source>
</evidence>
<keyword evidence="10" id="KW-0594">Phospholipid biosynthesis</keyword>
<dbReference type="GO" id="GO:0005789">
    <property type="term" value="C:endoplasmic reticulum membrane"/>
    <property type="evidence" value="ECO:0007669"/>
    <property type="project" value="UniProtKB-SubCell"/>
</dbReference>
<feature type="transmembrane region" description="Helical" evidence="13">
    <location>
        <begin position="389"/>
        <end position="409"/>
    </location>
</feature>
<feature type="transmembrane region" description="Helical" evidence="13">
    <location>
        <begin position="62"/>
        <end position="80"/>
    </location>
</feature>
<accession>A0AAD5Q3C7</accession>
<keyword evidence="9 13" id="KW-0472">Membrane</keyword>
<feature type="transmembrane region" description="Helical" evidence="13">
    <location>
        <begin position="245"/>
        <end position="265"/>
    </location>
</feature>
<dbReference type="PANTHER" id="PTHR15362">
    <property type="entry name" value="PHOSPHATIDYLINOSITOL SYNTHASE"/>
    <property type="match status" value="1"/>
</dbReference>
<evidence type="ECO:0000256" key="1">
    <source>
        <dbReference type="ARBA" id="ARBA00004477"/>
    </source>
</evidence>
<dbReference type="SUPFAM" id="SSF52058">
    <property type="entry name" value="L domain-like"/>
    <property type="match status" value="1"/>
</dbReference>
<keyword evidence="4" id="KW-0808">Transferase</keyword>
<dbReference type="PANTHER" id="PTHR15362:SF7">
    <property type="entry name" value="PHOSPHATIDYLSERINE SYNTHASE 2"/>
    <property type="match status" value="1"/>
</dbReference>
<feature type="transmembrane region" description="Helical" evidence="13">
    <location>
        <begin position="683"/>
        <end position="709"/>
    </location>
</feature>
<evidence type="ECO:0000256" key="5">
    <source>
        <dbReference type="ARBA" id="ARBA00022692"/>
    </source>
</evidence>
<evidence type="ECO:0000256" key="10">
    <source>
        <dbReference type="ARBA" id="ARBA00023209"/>
    </source>
</evidence>
<feature type="transmembrane region" description="Helical" evidence="13">
    <location>
        <begin position="356"/>
        <end position="377"/>
    </location>
</feature>
<dbReference type="Gene3D" id="3.80.10.10">
    <property type="entry name" value="Ribonuclease Inhibitor"/>
    <property type="match status" value="1"/>
</dbReference>
<evidence type="ECO:0000256" key="2">
    <source>
        <dbReference type="ARBA" id="ARBA00005189"/>
    </source>
</evidence>
<keyword evidence="6" id="KW-0256">Endoplasmic reticulum</keyword>
<dbReference type="GO" id="GO:0106245">
    <property type="term" value="F:L-serine-phosphatidylethanolamine phosphatidyltransferase activity"/>
    <property type="evidence" value="ECO:0007669"/>
    <property type="project" value="InterPro"/>
</dbReference>
<keyword evidence="5 13" id="KW-0812">Transmembrane</keyword>
<feature type="transmembrane region" description="Helical" evidence="13">
    <location>
        <begin position="462"/>
        <end position="488"/>
    </location>
</feature>
<feature type="transmembrane region" description="Helical" evidence="13">
    <location>
        <begin position="317"/>
        <end position="336"/>
    </location>
</feature>
<feature type="transmembrane region" description="Helical" evidence="13">
    <location>
        <begin position="421"/>
        <end position="442"/>
    </location>
</feature>
<sequence length="1077" mass="122060">MADDDVSQQQRQVLRVRKGSDLAVYGNESAPASSNYQNRKWSMEETVDVDDENQDQWTSNPHTLTGGFVLMTWIVYAAFHDPSTSSDDDSYADGLKSGMKYACVFFLTYCALQLPDGHFIRPHPMVWRVLTGAFILYEMLLIVLLFLRTPDARAFLKIFDPKLGVELPEVSYASDCRLYTPENPESSFINFRNTFFDRFVIMHFVGWFVGALMMRSYIVCWILSVMFEWYEISFRHWLPNFNECWWDHLFLDIFTCNAFGIYLGMKVCRWFEMKKFNWVGIRKIPNLSGKAKRALAQFTPAYWLAYNWKIFTSFDRFWRVMSMVIILSVMMLNSFFLKTVLWVPASSTLNVWRLAIWYSAGSYAVAEWYIFSTFTLNYEGQGAQPVKKLGPRAWLGLLVVATEVCVIVKHGKGMFTAPFPWYVKLGWAIIFSVLFFGSAIYFTFFNTPERESSERREQEKKLLWASLIVLHVVCGVYPSLVGILFFYIPRHATSILATAELYSVTVPQQHFRTIAAVYFAVAALHFATAMVTLLHSLRHRQLRFDGPAVAYRQLKATLRRSKRRVVGSTSRDVAARSRGVVSPEPQADRTASTQLRWVTSSALRSASTVLSAFNVTDRHFDTTHLVRELLETALLTYQAYKTSFLVAQPWMNHAVVSLLLLNCWLGPLLGHFSSRTTVTQARLLVLFANIALDLTSYAVLPIALFLPYYSDFDAASGGFDIRFWYTDRWLVRMMNEWRMLFVTSVWDGLARLAIALSIAGSLHSRLGHRVLALWGAVVLAVHVHAMSHAAPRMCITELRPWLSARATCSLLEINCAALGVSGAADDLDESFRLIDTRWVSLLILRHCPRVEISASIQGFHGLMGLKTYNATLARWDADGALTKRSNPRMLFVFLVATNMTEMPRGLYEPRANFPPQLLDVEICRSNLTTLPMALADSWLGGLFLLFEETQFREVPPVLAALDVRSLSLAMNAFTTMPASVLEGSRINWLQLNGLPITRFPPDLRSPPPLLWLKIRGTQLSELPQWVPVGSMLEVVAGGSPLCAALLDASSAVNADRSDWAAALRRLVDCSALGPNEL</sequence>
<evidence type="ECO:0000256" key="4">
    <source>
        <dbReference type="ARBA" id="ARBA00022679"/>
    </source>
</evidence>
<dbReference type="Pfam" id="PF03034">
    <property type="entry name" value="PSS"/>
    <property type="match status" value="1"/>
</dbReference>
<dbReference type="GO" id="GO:0006659">
    <property type="term" value="P:phosphatidylserine biosynthetic process"/>
    <property type="evidence" value="ECO:0007669"/>
    <property type="project" value="InterPro"/>
</dbReference>
<comment type="subcellular location">
    <subcellularLocation>
        <location evidence="1">Endoplasmic reticulum membrane</location>
        <topology evidence="1">Multi-pass membrane protein</topology>
    </subcellularLocation>
</comment>
<dbReference type="InterPro" id="IPR004277">
    <property type="entry name" value="PSS"/>
</dbReference>
<feature type="transmembrane region" description="Helical" evidence="13">
    <location>
        <begin position="737"/>
        <end position="759"/>
    </location>
</feature>
<organism evidence="14 15">
    <name type="scientific">Pythium insidiosum</name>
    <name type="common">Pythiosis disease agent</name>
    <dbReference type="NCBI Taxonomy" id="114742"/>
    <lineage>
        <taxon>Eukaryota</taxon>
        <taxon>Sar</taxon>
        <taxon>Stramenopiles</taxon>
        <taxon>Oomycota</taxon>
        <taxon>Peronosporomycetes</taxon>
        <taxon>Pythiales</taxon>
        <taxon>Pythiaceae</taxon>
        <taxon>Pythium</taxon>
    </lineage>
</organism>
<evidence type="ECO:0000256" key="12">
    <source>
        <dbReference type="ARBA" id="ARBA00025707"/>
    </source>
</evidence>
<evidence type="ECO:0000256" key="6">
    <source>
        <dbReference type="ARBA" id="ARBA00022824"/>
    </source>
</evidence>
<keyword evidence="11" id="KW-1208">Phospholipid metabolism</keyword>
<keyword evidence="8" id="KW-0443">Lipid metabolism</keyword>
<comment type="pathway">
    <text evidence="2">Lipid metabolism.</text>
</comment>
<keyword evidence="15" id="KW-1185">Reference proteome</keyword>
<dbReference type="AlphaFoldDB" id="A0AAD5Q3C7"/>
<feature type="transmembrane region" description="Helical" evidence="13">
    <location>
        <begin position="199"/>
        <end position="225"/>
    </location>
</feature>
<evidence type="ECO:0000256" key="3">
    <source>
        <dbReference type="ARBA" id="ARBA00022516"/>
    </source>
</evidence>
<dbReference type="InterPro" id="IPR032675">
    <property type="entry name" value="LRR_dom_sf"/>
</dbReference>
<comment type="caution">
    <text evidence="14">The sequence shown here is derived from an EMBL/GenBank/DDBJ whole genome shotgun (WGS) entry which is preliminary data.</text>
</comment>
<feature type="transmembrane region" description="Helical" evidence="13">
    <location>
        <begin position="515"/>
        <end position="534"/>
    </location>
</feature>
<dbReference type="EMBL" id="JAKCXM010000391">
    <property type="protein sequence ID" value="KAJ0394698.1"/>
    <property type="molecule type" value="Genomic_DNA"/>
</dbReference>
<evidence type="ECO:0000313" key="15">
    <source>
        <dbReference type="Proteomes" id="UP001209570"/>
    </source>
</evidence>
<proteinExistence type="predicted"/>
<keyword evidence="7 13" id="KW-1133">Transmembrane helix</keyword>
<reference evidence="14" key="1">
    <citation type="submission" date="2021-12" db="EMBL/GenBank/DDBJ databases">
        <title>Prjna785345.</title>
        <authorList>
            <person name="Rujirawat T."/>
            <person name="Krajaejun T."/>
        </authorList>
    </citation>
    <scope>NUCLEOTIDE SEQUENCE</scope>
    <source>
        <strain evidence="14">Pi057C3</strain>
    </source>
</reference>
<feature type="transmembrane region" description="Helical" evidence="13">
    <location>
        <begin position="126"/>
        <end position="147"/>
    </location>
</feature>
<dbReference type="Proteomes" id="UP001209570">
    <property type="component" value="Unassembled WGS sequence"/>
</dbReference>
<gene>
    <name evidence="14" type="ORF">P43SY_005657</name>
</gene>